<sequence length="3070" mass="338433">MVTNWLPSQGAASNCVEVAFLSQLALLQKHCDRFLLLPSGADRAAMQAHIHDSIAISSDLLAQYSEIGAFTGLASEVWKLLLNGTCAKVIAAADLNVSDYDNLSKLADSRPAETGANSQVDSASRVYNGSKAEMRRTMGSVITGLDADEIVTALNADGAAVLAARRGLCIVDSAAEVDRNVQPGQLQPPPGPETNPHRCWFGALPLGGNPVKESLDAAEGGKTRSATAGLLGRERVPCFLACEGPGYDLRWGSFRRALLVNAAKGFPFEASLFELADDLLEDFLLEDEALLSMRSCFGSRLRHEFNADRLLRGLCLYGLVAALFVRARHLMDKQMPPMTNMGMPVDVLQMANDHFAFALELLGDRGSRTKIDMSFLESSSWPIRVEDILLNLEHLIQVQATSTSLPLRSEFQVFSPQAVSRKLPSGWLPGAVGGAIAPATDRSVRFPRSQSPFCSESGVCDQFVPADVHICGVGDHLAATLDAVLMAEAAMLSGASRSSFNNNNNKHKNKNKNNNNNKNKNNNNNNNFKRSFLGRFCPRHAWQGHQCRQRCQLLGAGCQLDSLDEPDPIEQWLAGVFDPETLDELPFDLQERLQVLAAISTTEERVANADLIVCSHPTMLCVMLAEVSKQPVFTHASSTLLFGLPCTGCDTHESTLRLYPLEGPSPARTYLQTLRDLLLFRESSPEREGAAEAGGKGESRRRQQTLAFLAEGRFLAEQISEQIGVRVPWAPPLAMYVQRGSWSGARRRPLHALVLRSRLFATLTGEHLSSLLREVVSVSGEALDVTFMGWQQQWLSLESIANYSAGVLWPNDLHQRTFHEVYRMGMPLFMPDALGLYRLQRVVNWGYSSYGGRLPQSARHHQGIPSKPNFPSDPLLNANPESESRGKLDGIEEEVQADSSGSGPDSKLPFDPWWDSYKELPEKVIYWQRFADWEQMPHIQQFASLPGLLHQLLSTDLEEISKEMLVFHEQVSAETLELVANQLSSILGFKHRGHAGNGEMDPTTNYCTTDYCTTDQQHSTMGIRSATFAAGSRMRWRAVALDMDGTTLNSQHALTPRTVEAIRRADALGLQVIIATGRPVASLQPFIDQLSLKSPVPAVCFNGACAMMLRANTPEENRVLLSRGLDREAARLVLQLCEERDWCVSHSSPGGAAAAPRSPQQEEQLRAFEALEGIKQERVASLDLLDLPPPLKLVVLAEDPEACAALARASLPDGVANIIAAEMHIEFLSRSVSKGDTLQRLCADHLGIAIAEVIAFGDNHNDREMLQLVGHGVAMHNAKDAVKAIAARVCKWSNDDEGIARELEALMATMEVIRLRQLYSFPAKTPVIKTNVLQVDDSPVHICIGDEVTIRGQQHEVIGIGVDIAVLRPAFCPVNNGCVVIFTRWVTSCNDLRRCMSRPWAKIWNSVPDDANIWDEFKSFAAPLLPWAPMKGYTLDVRDYRRAISKARSHSARGGDQWSVPELRAFPDEEVEVILEIFASLSNEEIPWDDHSLAGIIVMIAKIARPLGGSDCRPLTIFSMIYRLWSRMHCARFTSWLVTWVDPGVCGMLPGRSVSDVTSRITLRMELAVMTEVPVCGGVGDIVKCFNKIPWAPIEWILLQAGAVAGPVKTWMQGLRKVTRRLRMQGSLGEAIHCAGGFPEGDPLSIVSAILIGHLWCSGMAARDGTARGSAYADNLEFTCPSTTRSLEHMQFMVWMNQLLGLEISLPKSWLWAPHRAERQRLRNDRSGDLLRVPVLLHERDLGVHVAYCLQVRKSTATKRRAEALESLTRVQTSGRAFATKVSLVVRAVHAKGFYACEVTYISQADLDFYSTATARALGICRGGYNKAIALFITAGPMVDPSFYILWQRILCLRRLWLGSADGADDVRELLGSAPLHYRQGQVALFLRAIHGIGWTCDGDGEIVCLSGVVLNLATSPLCELLVMSQHDYCRKLTGKANERSTITKAFRCISRQGTMLQSKVYGESQTALLRVTLTLANVASDWKAKCIGESPDCEFCGKPDSVIHRARYCKAFTAVRGRHHAALTRFSSESELLTCHGLCEDTEALDELRRRLQAITLPIAPDLTPPNGDRTPIFTDGTGNQSKFPAWRLASGSIVHGVSGELLFAYHVPGLAQTVPRSELFAGLLAIRMFRFIDLYTDRRGLFDGLGALNAGGGQELRCSQNGDIWRMIANELEERPEGAVVAYKVKSHSSVQEDDTDRLRWMRKRNDLADHWAKHYNNIDRPDNFQTWYAREFKAVKDRQRLVDATQCFLLDLSETALQLRAAIKRQPVDVARPDRDGAKPYLTGAADRSGELNYNLRIRLPDYGSLEDKFLYGNTFANRMLRYLGRLRWADPEAGQSSRMVSYLELLIDFHISTGTRMPVRHIFGGQKTDMVWLLPDQDGRVANSEVSYKQELNIFDSSLNVMSVLYGYDVDLSGAGPAIIRVQDLTKPTAPTYQQMEVNQRRYRKQMARADPTWKLSRLKCLLVGLAQLSALGTGVIPVPLLISQDQGLRVGPDLYCLFGVAGVRLPPLWAFPDTLEYWACRIVAIVSLYCFDLRGSKLPPCSADLCFFVGGAMEGMGCGYGGPMAQDCYFWYQAYMSLLQHLVLSQSFSSWPLTSYGVAESKDAVTAEFSPTSWGYAPQTAPDCQPGRPPGTWVVTGEAKPVDGVDYSKVQESQPVTDNKDTEKTPEEGATKAAEAAAAPAVERASPAAAVVEAAVDSLPHLVSEVSTASSEQQCVGGGIADAVNFEVHTTQAFDAPCKDVGGTVTGSQQVTMSTTPISGPIFGFEHLECGEDVDYDGQEIVGLPTPPLNAGRTTSELLTRKRGRTVRWDPCPLISPRNPTTLAEPGPCERHSFQEDWTDFDTSGKKEYTVQPCYGNRPGMENEEDQDYVKLVGRCRRISPELLRLIQKESDAAMGLRSFGGGSRPSLCQQYVWPPLVGGATVSCRVQPGTGRVGGYVIPGIMKVARTLLEEGVSTMQGPIMLIVVPTREQCRQVQCCCADVVKVTKIHSIGALGGERRRTAVNMMWHKIHAIVTTPGELVRMRLQPWDRCRYVVIDGARLMDTRSSEGTARRQAESAESGDELR</sequence>
<feature type="compositionally biased region" description="Low complexity" evidence="1">
    <location>
        <begin position="512"/>
        <end position="525"/>
    </location>
</feature>
<dbReference type="InterPro" id="IPR036412">
    <property type="entry name" value="HAD-like_sf"/>
</dbReference>
<dbReference type="Pfam" id="PF08282">
    <property type="entry name" value="Hydrolase_3"/>
    <property type="match status" value="1"/>
</dbReference>
<dbReference type="PROSITE" id="PS01229">
    <property type="entry name" value="COF_2"/>
    <property type="match status" value="1"/>
</dbReference>
<proteinExistence type="predicted"/>
<feature type="region of interest" description="Disordered" evidence="1">
    <location>
        <begin position="3050"/>
        <end position="3070"/>
    </location>
</feature>
<protein>
    <recommendedName>
        <fullName evidence="2">Helicase ATP-binding domain-containing protein</fullName>
    </recommendedName>
</protein>
<feature type="compositionally biased region" description="Basic and acidic residues" evidence="1">
    <location>
        <begin position="2663"/>
        <end position="2675"/>
    </location>
</feature>
<dbReference type="SUPFAM" id="SSF52540">
    <property type="entry name" value="P-loop containing nucleoside triphosphate hydrolases"/>
    <property type="match status" value="1"/>
</dbReference>
<dbReference type="SUPFAM" id="SSF56784">
    <property type="entry name" value="HAD-like"/>
    <property type="match status" value="1"/>
</dbReference>
<dbReference type="InterPro" id="IPR027417">
    <property type="entry name" value="P-loop_NTPase"/>
</dbReference>
<evidence type="ECO:0000256" key="1">
    <source>
        <dbReference type="SAM" id="MobiDB-lite"/>
    </source>
</evidence>
<dbReference type="PROSITE" id="PS51192">
    <property type="entry name" value="HELICASE_ATP_BIND_1"/>
    <property type="match status" value="1"/>
</dbReference>
<dbReference type="Gene3D" id="3.30.1240.10">
    <property type="match status" value="1"/>
</dbReference>
<dbReference type="Proteomes" id="UP000654075">
    <property type="component" value="Unassembled WGS sequence"/>
</dbReference>
<dbReference type="Gene3D" id="3.40.50.1000">
    <property type="entry name" value="HAD superfamily/HAD-like"/>
    <property type="match status" value="1"/>
</dbReference>
<dbReference type="GO" id="GO:0000287">
    <property type="term" value="F:magnesium ion binding"/>
    <property type="evidence" value="ECO:0007669"/>
    <property type="project" value="TreeGrafter"/>
</dbReference>
<feature type="region of interest" description="Disordered" evidence="1">
    <location>
        <begin position="2649"/>
        <end position="2685"/>
    </location>
</feature>
<dbReference type="PANTHER" id="PTHR10000">
    <property type="entry name" value="PHOSPHOSERINE PHOSPHATASE"/>
    <property type="match status" value="1"/>
</dbReference>
<evidence type="ECO:0000259" key="2">
    <source>
        <dbReference type="PROSITE" id="PS51192"/>
    </source>
</evidence>
<dbReference type="GO" id="GO:0005829">
    <property type="term" value="C:cytosol"/>
    <property type="evidence" value="ECO:0007669"/>
    <property type="project" value="TreeGrafter"/>
</dbReference>
<dbReference type="NCBIfam" id="TIGR00099">
    <property type="entry name" value="Cof-subfamily"/>
    <property type="match status" value="1"/>
</dbReference>
<dbReference type="InterPro" id="IPR011545">
    <property type="entry name" value="DEAD/DEAH_box_helicase_dom"/>
</dbReference>
<dbReference type="GO" id="GO:0003676">
    <property type="term" value="F:nucleic acid binding"/>
    <property type="evidence" value="ECO:0007669"/>
    <property type="project" value="InterPro"/>
</dbReference>
<name>A0A813EQD0_POLGL</name>
<feature type="region of interest" description="Disordered" evidence="1">
    <location>
        <begin position="496"/>
        <end position="525"/>
    </location>
</feature>
<dbReference type="GO" id="GO:0005524">
    <property type="term" value="F:ATP binding"/>
    <property type="evidence" value="ECO:0007669"/>
    <property type="project" value="InterPro"/>
</dbReference>
<dbReference type="Pfam" id="PF00270">
    <property type="entry name" value="DEAD"/>
    <property type="match status" value="1"/>
</dbReference>
<dbReference type="Gene3D" id="3.40.50.300">
    <property type="entry name" value="P-loop containing nucleotide triphosphate hydrolases"/>
    <property type="match status" value="1"/>
</dbReference>
<reference evidence="3" key="1">
    <citation type="submission" date="2021-02" db="EMBL/GenBank/DDBJ databases">
        <authorList>
            <person name="Dougan E. K."/>
            <person name="Rhodes N."/>
            <person name="Thang M."/>
            <person name="Chan C."/>
        </authorList>
    </citation>
    <scope>NUCLEOTIDE SEQUENCE</scope>
</reference>
<accession>A0A813EQD0</accession>
<dbReference type="SFLD" id="SFLDS00003">
    <property type="entry name" value="Haloacid_Dehalogenase"/>
    <property type="match status" value="1"/>
</dbReference>
<dbReference type="GO" id="GO:0016791">
    <property type="term" value="F:phosphatase activity"/>
    <property type="evidence" value="ECO:0007669"/>
    <property type="project" value="TreeGrafter"/>
</dbReference>
<dbReference type="PANTHER" id="PTHR10000:SF8">
    <property type="entry name" value="HAD SUPERFAMILY HYDROLASE-LIKE, TYPE 3"/>
    <property type="match status" value="1"/>
</dbReference>
<dbReference type="NCBIfam" id="TIGR01484">
    <property type="entry name" value="HAD-SF-IIB"/>
    <property type="match status" value="1"/>
</dbReference>
<evidence type="ECO:0000313" key="4">
    <source>
        <dbReference type="Proteomes" id="UP000654075"/>
    </source>
</evidence>
<comment type="caution">
    <text evidence="3">The sequence shown here is derived from an EMBL/GenBank/DDBJ whole genome shotgun (WGS) entry which is preliminary data.</text>
</comment>
<evidence type="ECO:0000313" key="3">
    <source>
        <dbReference type="EMBL" id="CAE8603381.1"/>
    </source>
</evidence>
<feature type="compositionally biased region" description="Low complexity" evidence="1">
    <location>
        <begin position="2676"/>
        <end position="2685"/>
    </location>
</feature>
<dbReference type="InterPro" id="IPR006379">
    <property type="entry name" value="HAD-SF_hydro_IIB"/>
</dbReference>
<feature type="domain" description="Helicase ATP-binding" evidence="2">
    <location>
        <begin position="2919"/>
        <end position="3070"/>
    </location>
</feature>
<dbReference type="CDD" id="cd07516">
    <property type="entry name" value="HAD_Pase"/>
    <property type="match status" value="1"/>
</dbReference>
<feature type="region of interest" description="Disordered" evidence="1">
    <location>
        <begin position="856"/>
        <end position="887"/>
    </location>
</feature>
<gene>
    <name evidence="3" type="ORF">PGLA1383_LOCUS21593</name>
</gene>
<dbReference type="SFLD" id="SFLDG01140">
    <property type="entry name" value="C2.B:_Phosphomannomutase_and_P"/>
    <property type="match status" value="1"/>
</dbReference>
<dbReference type="InterPro" id="IPR043502">
    <property type="entry name" value="DNA/RNA_pol_sf"/>
</dbReference>
<keyword evidence="4" id="KW-1185">Reference proteome</keyword>
<organism evidence="3 4">
    <name type="scientific">Polarella glacialis</name>
    <name type="common">Dinoflagellate</name>
    <dbReference type="NCBI Taxonomy" id="89957"/>
    <lineage>
        <taxon>Eukaryota</taxon>
        <taxon>Sar</taxon>
        <taxon>Alveolata</taxon>
        <taxon>Dinophyceae</taxon>
        <taxon>Suessiales</taxon>
        <taxon>Suessiaceae</taxon>
        <taxon>Polarella</taxon>
    </lineage>
</organism>
<dbReference type="OrthoDB" id="27226at2759"/>
<dbReference type="EMBL" id="CAJNNV010015344">
    <property type="protein sequence ID" value="CAE8603381.1"/>
    <property type="molecule type" value="Genomic_DNA"/>
</dbReference>
<dbReference type="InterPro" id="IPR014001">
    <property type="entry name" value="Helicase_ATP-bd"/>
</dbReference>
<dbReference type="InterPro" id="IPR000150">
    <property type="entry name" value="Cof"/>
</dbReference>
<dbReference type="SUPFAM" id="SSF56672">
    <property type="entry name" value="DNA/RNA polymerases"/>
    <property type="match status" value="1"/>
</dbReference>
<dbReference type="InterPro" id="IPR023214">
    <property type="entry name" value="HAD_sf"/>
</dbReference>